<organism evidence="1 2">
    <name type="scientific">Gordonia sputi NBRC 100414</name>
    <dbReference type="NCBI Taxonomy" id="1089453"/>
    <lineage>
        <taxon>Bacteria</taxon>
        <taxon>Bacillati</taxon>
        <taxon>Actinomycetota</taxon>
        <taxon>Actinomycetes</taxon>
        <taxon>Mycobacteriales</taxon>
        <taxon>Gordoniaceae</taxon>
        <taxon>Gordonia</taxon>
    </lineage>
</organism>
<reference evidence="1 2" key="1">
    <citation type="submission" date="2012-02" db="EMBL/GenBank/DDBJ databases">
        <title>Whole genome shotgun sequence of Gordonia sputi NBRC 100414.</title>
        <authorList>
            <person name="Yoshida I."/>
            <person name="Hosoyama A."/>
            <person name="Tsuchikane K."/>
            <person name="Katsumata H."/>
            <person name="Yamazaki S."/>
            <person name="Fujita N."/>
        </authorList>
    </citation>
    <scope>NUCLEOTIDE SEQUENCE [LARGE SCALE GENOMIC DNA]</scope>
    <source>
        <strain evidence="1 2">NBRC 100414</strain>
    </source>
</reference>
<evidence type="ECO:0000313" key="1">
    <source>
        <dbReference type="EMBL" id="GAB37310.1"/>
    </source>
</evidence>
<dbReference type="Proteomes" id="UP000005845">
    <property type="component" value="Unassembled WGS sequence"/>
</dbReference>
<proteinExistence type="predicted"/>
<feature type="non-terminal residue" evidence="1">
    <location>
        <position position="149"/>
    </location>
</feature>
<protein>
    <submittedName>
        <fullName evidence="1">Uncharacterized protein</fullName>
    </submittedName>
</protein>
<name>H5TV02_9ACTN</name>
<dbReference type="EMBL" id="BAFC01000005">
    <property type="protein sequence ID" value="GAB37310.1"/>
    <property type="molecule type" value="Genomic_DNA"/>
</dbReference>
<evidence type="ECO:0000313" key="2">
    <source>
        <dbReference type="Proteomes" id="UP000005845"/>
    </source>
</evidence>
<dbReference type="AlphaFoldDB" id="H5TV02"/>
<sequence length="149" mass="16564">MSDDHEVEIHKRGSTPYHELPDVMQLHRAIGGYVTVFSELISTMRTAIHAFLAPVDKPIVMGDDRLDILLATMTAKPMSDAFFGLAMHVASLDADEQRILNALRRDVADQVAFRNDLLHSEWSVGWVDNETGEPVAASALRIKTVEKVP</sequence>
<dbReference type="RefSeq" id="WP_005201909.1">
    <property type="nucleotide sequence ID" value="NZ_BAFC01000005.1"/>
</dbReference>
<accession>H5TV02</accession>
<keyword evidence="2" id="KW-1185">Reference proteome</keyword>
<gene>
    <name evidence="1" type="ORF">GOSPT_005_00480</name>
</gene>
<comment type="caution">
    <text evidence="1">The sequence shown here is derived from an EMBL/GenBank/DDBJ whole genome shotgun (WGS) entry which is preliminary data.</text>
</comment>